<evidence type="ECO:0000256" key="1">
    <source>
        <dbReference type="SAM" id="MobiDB-lite"/>
    </source>
</evidence>
<protein>
    <submittedName>
        <fullName evidence="2">Uncharacterized protein</fullName>
    </submittedName>
</protein>
<feature type="compositionally biased region" description="Pro residues" evidence="1">
    <location>
        <begin position="226"/>
        <end position="243"/>
    </location>
</feature>
<feature type="compositionally biased region" description="Basic and acidic residues" evidence="1">
    <location>
        <begin position="318"/>
        <end position="335"/>
    </location>
</feature>
<dbReference type="AlphaFoldDB" id="A0AAN7W821"/>
<evidence type="ECO:0000313" key="3">
    <source>
        <dbReference type="Proteomes" id="UP001310594"/>
    </source>
</evidence>
<feature type="region of interest" description="Disordered" evidence="1">
    <location>
        <begin position="215"/>
        <end position="245"/>
    </location>
</feature>
<feature type="region of interest" description="Disordered" evidence="1">
    <location>
        <begin position="286"/>
        <end position="375"/>
    </location>
</feature>
<sequence length="448" mass="49338">MSDGFRASVAAAAAALGPDAPPFRPGYDEPDAVERAWKAQEQLYDELDDIYVEQAAKDMGLDDQEVSAAGLETSAAQSELVYEDAYGNDIIRIWAAEEKRRQTVNTDHYKLMILIPRLPRDEKGYFVAPVETSAGPGPALHEPPPVHDIVLPPESADRQEVDDVFDESASAAEPEVPAVLPFRRDNLWAVNALDSAAVRSTSTFTTQSNLLRTHFTAPRYDASRPRPAPRALMPPTPLPPQPQPHVDRLVLREQIRRERAFQPTIVPPRPHPRSTRPRLHVQTRFQQHEPAQPATLDDPSSGEYTSDEDFVPRAARRSIKEQRLLSKSERLKESETPPSPPATAERASLGTTQGLSSEVRSGFQRHGPANPIRITSAKTGKEVDLARQRAESPTPTRARAGRAVYVSASEVAVKNLTAACPTARHVHAARELLLEDGGRDLDALGEEH</sequence>
<gene>
    <name evidence="2" type="ORF">LTR97_011239</name>
</gene>
<proteinExistence type="predicted"/>
<feature type="compositionally biased region" description="Polar residues" evidence="1">
    <location>
        <begin position="349"/>
        <end position="359"/>
    </location>
</feature>
<organism evidence="2 3">
    <name type="scientific">Elasticomyces elasticus</name>
    <dbReference type="NCBI Taxonomy" id="574655"/>
    <lineage>
        <taxon>Eukaryota</taxon>
        <taxon>Fungi</taxon>
        <taxon>Dikarya</taxon>
        <taxon>Ascomycota</taxon>
        <taxon>Pezizomycotina</taxon>
        <taxon>Dothideomycetes</taxon>
        <taxon>Dothideomycetidae</taxon>
        <taxon>Mycosphaerellales</taxon>
        <taxon>Teratosphaeriaceae</taxon>
        <taxon>Elasticomyces</taxon>
    </lineage>
</organism>
<dbReference type="Proteomes" id="UP001310594">
    <property type="component" value="Unassembled WGS sequence"/>
</dbReference>
<reference evidence="2" key="1">
    <citation type="submission" date="2023-08" db="EMBL/GenBank/DDBJ databases">
        <title>Black Yeasts Isolated from many extreme environments.</title>
        <authorList>
            <person name="Coleine C."/>
            <person name="Stajich J.E."/>
            <person name="Selbmann L."/>
        </authorList>
    </citation>
    <scope>NUCLEOTIDE SEQUENCE</scope>
    <source>
        <strain evidence="2">CCFEE 5810</strain>
    </source>
</reference>
<name>A0AAN7W821_9PEZI</name>
<feature type="region of interest" description="Disordered" evidence="1">
    <location>
        <begin position="258"/>
        <end position="277"/>
    </location>
</feature>
<dbReference type="EMBL" id="JAVRQU010000020">
    <property type="protein sequence ID" value="KAK5692066.1"/>
    <property type="molecule type" value="Genomic_DNA"/>
</dbReference>
<comment type="caution">
    <text evidence="2">The sequence shown here is derived from an EMBL/GenBank/DDBJ whole genome shotgun (WGS) entry which is preliminary data.</text>
</comment>
<evidence type="ECO:0000313" key="2">
    <source>
        <dbReference type="EMBL" id="KAK5692066.1"/>
    </source>
</evidence>
<accession>A0AAN7W821</accession>